<dbReference type="SMART" id="SM00584">
    <property type="entry name" value="TLDc"/>
    <property type="match status" value="1"/>
</dbReference>
<proteinExistence type="inferred from homology"/>
<evidence type="ECO:0000256" key="8">
    <source>
        <dbReference type="SAM" id="Phobius"/>
    </source>
</evidence>
<dbReference type="AlphaFoldDB" id="A0AAF3F3Q2"/>
<feature type="domain" description="TLDc" evidence="9">
    <location>
        <begin position="47"/>
        <end position="224"/>
    </location>
</feature>
<evidence type="ECO:0000259" key="9">
    <source>
        <dbReference type="PROSITE" id="PS51886"/>
    </source>
</evidence>
<feature type="transmembrane region" description="Helical" evidence="8">
    <location>
        <begin position="346"/>
        <end position="370"/>
    </location>
</feature>
<dbReference type="PROSITE" id="PS51886">
    <property type="entry name" value="TLDC"/>
    <property type="match status" value="1"/>
</dbReference>
<evidence type="ECO:0000256" key="7">
    <source>
        <dbReference type="ARBA" id="ARBA00038475"/>
    </source>
</evidence>
<keyword evidence="5 8" id="KW-1133">Transmembrane helix</keyword>
<evidence type="ECO:0000256" key="3">
    <source>
        <dbReference type="ARBA" id="ARBA00022692"/>
    </source>
</evidence>
<feature type="transmembrane region" description="Helical" evidence="8">
    <location>
        <begin position="323"/>
        <end position="340"/>
    </location>
</feature>
<dbReference type="PANTHER" id="PTHR12226">
    <property type="entry name" value="MANNOSE-P-DOLICHOL UTILIZATION DEFECT 1 LEC35 -RELATED"/>
    <property type="match status" value="1"/>
</dbReference>
<feature type="transmembrane region" description="Helical" evidence="8">
    <location>
        <begin position="257"/>
        <end position="276"/>
    </location>
</feature>
<dbReference type="Pfam" id="PF04193">
    <property type="entry name" value="PQ-loop"/>
    <property type="match status" value="1"/>
</dbReference>
<dbReference type="GO" id="GO:0016020">
    <property type="term" value="C:membrane"/>
    <property type="evidence" value="ECO:0007669"/>
    <property type="project" value="UniProtKB-SubCell"/>
</dbReference>
<keyword evidence="3 8" id="KW-0812">Transmembrane</keyword>
<keyword evidence="2" id="KW-0813">Transport</keyword>
<evidence type="ECO:0000256" key="1">
    <source>
        <dbReference type="ARBA" id="ARBA00004141"/>
    </source>
</evidence>
<organism evidence="10 11">
    <name type="scientific">Mesorhabditis belari</name>
    <dbReference type="NCBI Taxonomy" id="2138241"/>
    <lineage>
        <taxon>Eukaryota</taxon>
        <taxon>Metazoa</taxon>
        <taxon>Ecdysozoa</taxon>
        <taxon>Nematoda</taxon>
        <taxon>Chromadorea</taxon>
        <taxon>Rhabditida</taxon>
        <taxon>Rhabditina</taxon>
        <taxon>Rhabditomorpha</taxon>
        <taxon>Rhabditoidea</taxon>
        <taxon>Rhabditidae</taxon>
        <taxon>Mesorhabditinae</taxon>
        <taxon>Mesorhabditis</taxon>
    </lineage>
</organism>
<evidence type="ECO:0000256" key="2">
    <source>
        <dbReference type="ARBA" id="ARBA00022448"/>
    </source>
</evidence>
<evidence type="ECO:0000313" key="10">
    <source>
        <dbReference type="Proteomes" id="UP000887575"/>
    </source>
</evidence>
<accession>A0AAF3F3Q2</accession>
<sequence>MLLCCRVRRSPKACAVDVDEEGPYLPAVSFIMRRLPSQLFDESFRSTILHDEQSAYLMKNLPSRYQFTTPQLLYRLTDDGISFSRFWARVEDAEQSIMVIRTIDGEIFGAYCSSSWIERKDSNERKKRKYFGTGESYVFRLENTNSSGLPLIYNWAGHAIKNAPEFFMTATDKSLIVGSGNGDAIRIVDELTMGSSAHCATFNSPPLVDGGQFEIEELEMIQIDQYTNAALKYLFPRNCTTVLFAEMDFFKSNCAKIAFTRLFSVMITAASTLVYFPQFAKILNTRSAQGISLLSVFLGLLGSAGTAAYGFHRGTTFSKYGDSVFLFIQQMLLFTLILHYSTHSPFAFAFIAACWATMFAVIGSYIPAVVLKGIFKYSIHIVILAKLIQGRLNFRNKSTGQLSLTSMFLVIFADMARCVTKRNESLEMISLRGISIAMSLIILWQFRIYRQKPVPELKASDEAPKKPERRRKSE</sequence>
<evidence type="ECO:0000256" key="6">
    <source>
        <dbReference type="ARBA" id="ARBA00023136"/>
    </source>
</evidence>
<name>A0AAF3F3Q2_9BILA</name>
<evidence type="ECO:0000256" key="4">
    <source>
        <dbReference type="ARBA" id="ARBA00022737"/>
    </source>
</evidence>
<dbReference type="GO" id="GO:0009312">
    <property type="term" value="P:oligosaccharide biosynthetic process"/>
    <property type="evidence" value="ECO:0007669"/>
    <property type="project" value="TreeGrafter"/>
</dbReference>
<comment type="similarity">
    <text evidence="7">Belongs to the MPDU1 (TC 2.A.43.3) family.</text>
</comment>
<dbReference type="InterPro" id="IPR016817">
    <property type="entry name" value="MannP-dilichol_defect-1"/>
</dbReference>
<feature type="transmembrane region" description="Helical" evidence="8">
    <location>
        <begin position="288"/>
        <end position="311"/>
    </location>
</feature>
<dbReference type="Proteomes" id="UP000887575">
    <property type="component" value="Unassembled WGS sequence"/>
</dbReference>
<dbReference type="PANTHER" id="PTHR12226:SF2">
    <property type="entry name" value="MANNOSE-P-DOLICHOL UTILIZATION DEFECT 1 PROTEIN"/>
    <property type="match status" value="1"/>
</dbReference>
<keyword evidence="10" id="KW-1185">Reference proteome</keyword>
<evidence type="ECO:0000256" key="5">
    <source>
        <dbReference type="ARBA" id="ARBA00022989"/>
    </source>
</evidence>
<dbReference type="WBParaSite" id="MBELARI_LOCUS20990">
    <property type="protein sequence ID" value="MBELARI_LOCUS20990"/>
    <property type="gene ID" value="MBELARI_LOCUS20990"/>
</dbReference>
<dbReference type="Gene3D" id="1.20.1280.290">
    <property type="match status" value="1"/>
</dbReference>
<comment type="subcellular location">
    <subcellularLocation>
        <location evidence="1">Membrane</location>
        <topology evidence="1">Multi-pass membrane protein</topology>
    </subcellularLocation>
</comment>
<reference evidence="11" key="1">
    <citation type="submission" date="2024-02" db="UniProtKB">
        <authorList>
            <consortium name="WormBaseParasite"/>
        </authorList>
    </citation>
    <scope>IDENTIFICATION</scope>
</reference>
<protein>
    <recommendedName>
        <fullName evidence="9">TLDc domain-containing protein</fullName>
    </recommendedName>
</protein>
<keyword evidence="6 8" id="KW-0472">Membrane</keyword>
<dbReference type="Pfam" id="PF07534">
    <property type="entry name" value="TLD"/>
    <property type="match status" value="1"/>
</dbReference>
<evidence type="ECO:0000313" key="11">
    <source>
        <dbReference type="WBParaSite" id="MBELARI_LOCUS20990"/>
    </source>
</evidence>
<dbReference type="SMART" id="SM00679">
    <property type="entry name" value="CTNS"/>
    <property type="match status" value="2"/>
</dbReference>
<dbReference type="InterPro" id="IPR006571">
    <property type="entry name" value="TLDc_dom"/>
</dbReference>
<feature type="transmembrane region" description="Helical" evidence="8">
    <location>
        <begin position="431"/>
        <end position="449"/>
    </location>
</feature>
<keyword evidence="4" id="KW-0677">Repeat</keyword>
<dbReference type="InterPro" id="IPR006603">
    <property type="entry name" value="PQ-loop_rpt"/>
</dbReference>